<name>A0ABN5KE93_9ACTN</name>
<organism evidence="2 3">
    <name type="scientific">Streptomyces spongiicola</name>
    <dbReference type="NCBI Taxonomy" id="1690221"/>
    <lineage>
        <taxon>Bacteria</taxon>
        <taxon>Bacillati</taxon>
        <taxon>Actinomycetota</taxon>
        <taxon>Actinomycetes</taxon>
        <taxon>Kitasatosporales</taxon>
        <taxon>Streptomycetaceae</taxon>
        <taxon>Streptomyces</taxon>
    </lineage>
</organism>
<protein>
    <submittedName>
        <fullName evidence="2">Uncharacterized protein</fullName>
    </submittedName>
</protein>
<proteinExistence type="predicted"/>
<dbReference type="EMBL" id="CP029254">
    <property type="protein sequence ID" value="AWK08808.1"/>
    <property type="molecule type" value="Genomic_DNA"/>
</dbReference>
<accession>A0ABN5KE93</accession>
<evidence type="ECO:0000313" key="3">
    <source>
        <dbReference type="Proteomes" id="UP000245051"/>
    </source>
</evidence>
<gene>
    <name evidence="2" type="ORF">DDQ41_07600</name>
</gene>
<evidence type="ECO:0000256" key="1">
    <source>
        <dbReference type="SAM" id="MobiDB-lite"/>
    </source>
</evidence>
<dbReference type="Proteomes" id="UP000245051">
    <property type="component" value="Chromosome"/>
</dbReference>
<feature type="region of interest" description="Disordered" evidence="1">
    <location>
        <begin position="25"/>
        <end position="72"/>
    </location>
</feature>
<sequence length="72" mass="7818">MLGVMCECRSLIGYTARRNATVATPGTATRRVAEPTGQAHHEADPAPCAAPHRTERRTAPPPTGKPRLTRHY</sequence>
<evidence type="ECO:0000313" key="2">
    <source>
        <dbReference type="EMBL" id="AWK08808.1"/>
    </source>
</evidence>
<keyword evidence="3" id="KW-1185">Reference proteome</keyword>
<reference evidence="2 3" key="1">
    <citation type="submission" date="2018-05" db="EMBL/GenBank/DDBJ databases">
        <title>Complete genome sequence of the Type Strain of Streptomyces spongiicola HNM0071, the producer of staurosporine.</title>
        <authorList>
            <person name="Zhou S."/>
            <person name="Huang X."/>
        </authorList>
    </citation>
    <scope>NUCLEOTIDE SEQUENCE [LARGE SCALE GENOMIC DNA]</scope>
    <source>
        <strain evidence="2 3">HNM0071</strain>
    </source>
</reference>